<evidence type="ECO:0000313" key="3">
    <source>
        <dbReference type="EMBL" id="MEB8342651.1"/>
    </source>
</evidence>
<protein>
    <submittedName>
        <fullName evidence="3">Type VII secretion protein EccB</fullName>
    </submittedName>
</protein>
<sequence>MASRRDELNAYNFARKRTVAAFLKPLPNGSVDSAPRPLKHAVPGIVMAVVVLAGFGACGMISPVAPKGWDTPEAGIIVTDPSATRYVVLKSDKKDKNGKDKPVLHPVLNLASAKLLLNPKNSGEGSVKTVKEKFLDESNITQGSMVGIPYAPDRMPNTKDAGTAKAWALCQQAIGGADAMSTSTQQTVFVLDKDDAKKVSAKGSGKLDSGKALYVQDEARTPYLVSSRGVAYKLTGGQGGNLDSLVRTLFGNSAQPRTVTDDWLATLNPSPQPIKLPYVPGDGQPSNATGVPPKFRTTGTLLKTNGGDHYLVEQDKVVPVTAFQAKLLQETLSDSTPKIIQEPELSVDRGASMQGADTWPTQAVSLANGGSNDTSCSVYNGGKSTNLSTWAGSSLPITSVASSASSYVSPGSGLLYQEEEGKSASGFNYLVTDTGLRYYLPVNNDSGKDSSGSEKEEVGRAQIRLGYEKTSKVSVPAQWSKLLPSGPDLTTKAAEQTQNS</sequence>
<accession>A0ABU6FF33</accession>
<dbReference type="PANTHER" id="PTHR40765:SF2">
    <property type="entry name" value="ESX-2 SECRETION SYSTEM ATPASE ECCB2"/>
    <property type="match status" value="1"/>
</dbReference>
<keyword evidence="4" id="KW-1185">Reference proteome</keyword>
<dbReference type="EMBL" id="JAOZYC010000169">
    <property type="protein sequence ID" value="MEB8342651.1"/>
    <property type="molecule type" value="Genomic_DNA"/>
</dbReference>
<evidence type="ECO:0000256" key="1">
    <source>
        <dbReference type="SAM" id="MobiDB-lite"/>
    </source>
</evidence>
<reference evidence="3 4" key="1">
    <citation type="submission" date="2022-10" db="EMBL/GenBank/DDBJ databases">
        <authorList>
            <person name="Xie J."/>
            <person name="Shen N."/>
        </authorList>
    </citation>
    <scope>NUCLEOTIDE SEQUENCE [LARGE SCALE GENOMIC DNA]</scope>
    <source>
        <strain evidence="3 4">YIM65594</strain>
    </source>
</reference>
<dbReference type="Proteomes" id="UP001354931">
    <property type="component" value="Unassembled WGS sequence"/>
</dbReference>
<feature type="transmembrane region" description="Helical" evidence="2">
    <location>
        <begin position="45"/>
        <end position="65"/>
    </location>
</feature>
<evidence type="ECO:0000256" key="2">
    <source>
        <dbReference type="SAM" id="Phobius"/>
    </source>
</evidence>
<dbReference type="InterPro" id="IPR044857">
    <property type="entry name" value="T7SS_EccB_R1"/>
</dbReference>
<proteinExistence type="predicted"/>
<dbReference type="PANTHER" id="PTHR40765">
    <property type="entry name" value="ESX-2 SECRETION SYSTEM ATPASE ECCB2"/>
    <property type="match status" value="1"/>
</dbReference>
<keyword evidence="2" id="KW-0812">Transmembrane</keyword>
<dbReference type="Pfam" id="PF05108">
    <property type="entry name" value="T7SS_ESX1_EccB"/>
    <property type="match status" value="1"/>
</dbReference>
<gene>
    <name evidence="3" type="primary">eccB</name>
    <name evidence="3" type="ORF">OKJ99_34670</name>
</gene>
<comment type="caution">
    <text evidence="3">The sequence shown here is derived from an EMBL/GenBank/DDBJ whole genome shotgun (WGS) entry which is preliminary data.</text>
</comment>
<keyword evidence="2" id="KW-1133">Transmembrane helix</keyword>
<dbReference type="Gene3D" id="3.30.2390.20">
    <property type="entry name" value="Type VII secretion system EccB, repeat 1 domain"/>
    <property type="match status" value="1"/>
</dbReference>
<organism evidence="3 4">
    <name type="scientific">Streptomyces endophyticus</name>
    <dbReference type="NCBI Taxonomy" id="714166"/>
    <lineage>
        <taxon>Bacteria</taxon>
        <taxon>Bacillati</taxon>
        <taxon>Actinomycetota</taxon>
        <taxon>Actinomycetes</taxon>
        <taxon>Kitasatosporales</taxon>
        <taxon>Streptomycetaceae</taxon>
        <taxon>Streptomyces</taxon>
    </lineage>
</organism>
<feature type="region of interest" description="Disordered" evidence="1">
    <location>
        <begin position="478"/>
        <end position="500"/>
    </location>
</feature>
<keyword evidence="2" id="KW-0472">Membrane</keyword>
<dbReference type="RefSeq" id="WP_326022204.1">
    <property type="nucleotide sequence ID" value="NZ_JAOZYC010000169.1"/>
</dbReference>
<dbReference type="NCBIfam" id="TIGR03919">
    <property type="entry name" value="T7SS_EccB"/>
    <property type="match status" value="1"/>
</dbReference>
<evidence type="ECO:0000313" key="4">
    <source>
        <dbReference type="Proteomes" id="UP001354931"/>
    </source>
</evidence>
<name>A0ABU6FF33_9ACTN</name>
<dbReference type="InterPro" id="IPR007795">
    <property type="entry name" value="T7SS_EccB"/>
</dbReference>